<name>A0AAW1UI74_9CUCU</name>
<keyword evidence="3" id="KW-1185">Reference proteome</keyword>
<evidence type="ECO:0000313" key="3">
    <source>
        <dbReference type="Proteomes" id="UP001431783"/>
    </source>
</evidence>
<organism evidence="2 3">
    <name type="scientific">Henosepilachna vigintioctopunctata</name>
    <dbReference type="NCBI Taxonomy" id="420089"/>
    <lineage>
        <taxon>Eukaryota</taxon>
        <taxon>Metazoa</taxon>
        <taxon>Ecdysozoa</taxon>
        <taxon>Arthropoda</taxon>
        <taxon>Hexapoda</taxon>
        <taxon>Insecta</taxon>
        <taxon>Pterygota</taxon>
        <taxon>Neoptera</taxon>
        <taxon>Endopterygota</taxon>
        <taxon>Coleoptera</taxon>
        <taxon>Polyphaga</taxon>
        <taxon>Cucujiformia</taxon>
        <taxon>Coccinelloidea</taxon>
        <taxon>Coccinellidae</taxon>
        <taxon>Epilachninae</taxon>
        <taxon>Epilachnini</taxon>
        <taxon>Henosepilachna</taxon>
    </lineage>
</organism>
<comment type="caution">
    <text evidence="2">The sequence shown here is derived from an EMBL/GenBank/DDBJ whole genome shotgun (WGS) entry which is preliminary data.</text>
</comment>
<gene>
    <name evidence="2" type="ORF">WA026_023176</name>
</gene>
<dbReference type="EMBL" id="JARQZJ010000082">
    <property type="protein sequence ID" value="KAK9882754.1"/>
    <property type="molecule type" value="Genomic_DNA"/>
</dbReference>
<proteinExistence type="predicted"/>
<dbReference type="AlphaFoldDB" id="A0AAW1UI74"/>
<feature type="compositionally biased region" description="Polar residues" evidence="1">
    <location>
        <begin position="71"/>
        <end position="80"/>
    </location>
</feature>
<evidence type="ECO:0000256" key="1">
    <source>
        <dbReference type="SAM" id="MobiDB-lite"/>
    </source>
</evidence>
<evidence type="ECO:0000313" key="2">
    <source>
        <dbReference type="EMBL" id="KAK9882754.1"/>
    </source>
</evidence>
<accession>A0AAW1UI74</accession>
<reference evidence="2 3" key="1">
    <citation type="submission" date="2023-03" db="EMBL/GenBank/DDBJ databases">
        <title>Genome insight into feeding habits of ladybird beetles.</title>
        <authorList>
            <person name="Li H.-S."/>
            <person name="Huang Y.-H."/>
            <person name="Pang H."/>
        </authorList>
    </citation>
    <scope>NUCLEOTIDE SEQUENCE [LARGE SCALE GENOMIC DNA]</scope>
    <source>
        <strain evidence="2">SYSU_2023b</strain>
        <tissue evidence="2">Whole body</tissue>
    </source>
</reference>
<dbReference type="Proteomes" id="UP001431783">
    <property type="component" value="Unassembled WGS sequence"/>
</dbReference>
<sequence length="119" mass="14449">MKKLTRRQQKRFEFIQSLQKMHRMQEIMDYSLEDLWQDYNELLIQFEQDPESVDTPGFLCSVLNKKEQYHQQRQTSLSQDVDNKVDQENNETVEQSDKEDEEQPFNNHSTDPYFIDVKL</sequence>
<feature type="region of interest" description="Disordered" evidence="1">
    <location>
        <begin position="71"/>
        <end position="119"/>
    </location>
</feature>
<protein>
    <submittedName>
        <fullName evidence="2">Uncharacterized protein</fullName>
    </submittedName>
</protein>